<feature type="domain" description="C2H2-type" evidence="3">
    <location>
        <begin position="167"/>
        <end position="192"/>
    </location>
</feature>
<comment type="caution">
    <text evidence="4">The sequence shown here is derived from an EMBL/GenBank/DDBJ whole genome shotgun (WGS) entry which is preliminary data.</text>
</comment>
<accession>A0A1F7ZT96</accession>
<dbReference type="Gene3D" id="3.30.160.60">
    <property type="entry name" value="Classic Zinc Finger"/>
    <property type="match status" value="2"/>
</dbReference>
<sequence>MAWFPADPDWTDFYLPPGTEQELEDLENVLRDIPQLSSQQHAMPSYPQCDLPTTDAAPPDPHPSSASSLIAPSPNHNPALCNPSATGRHNPVMPASPAVQPSEPLANPGATPKVRKARTPQKSLPPQDNSTTPLRCGWKDCTYNGTFGRKAELMRHIALLHVSPHSYDCPVPGCRKVCNRSDNLLDHIRRAH</sequence>
<dbReference type="EMBL" id="LYCR01000091">
    <property type="protein sequence ID" value="OGM42308.1"/>
    <property type="molecule type" value="Genomic_DNA"/>
</dbReference>
<evidence type="ECO:0000313" key="5">
    <source>
        <dbReference type="Proteomes" id="UP000179179"/>
    </source>
</evidence>
<organism evidence="4 5">
    <name type="scientific">Aspergillus bombycis</name>
    <dbReference type="NCBI Taxonomy" id="109264"/>
    <lineage>
        <taxon>Eukaryota</taxon>
        <taxon>Fungi</taxon>
        <taxon>Dikarya</taxon>
        <taxon>Ascomycota</taxon>
        <taxon>Pezizomycotina</taxon>
        <taxon>Eurotiomycetes</taxon>
        <taxon>Eurotiomycetidae</taxon>
        <taxon>Eurotiales</taxon>
        <taxon>Aspergillaceae</taxon>
        <taxon>Aspergillus</taxon>
    </lineage>
</organism>
<keyword evidence="1" id="KW-0863">Zinc-finger</keyword>
<keyword evidence="1" id="KW-0479">Metal-binding</keyword>
<evidence type="ECO:0000256" key="1">
    <source>
        <dbReference type="PROSITE-ProRule" id="PRU00042"/>
    </source>
</evidence>
<dbReference type="GeneID" id="34451300"/>
<dbReference type="InterPro" id="IPR013087">
    <property type="entry name" value="Znf_C2H2_type"/>
</dbReference>
<keyword evidence="5" id="KW-1185">Reference proteome</keyword>
<dbReference type="STRING" id="109264.A0A1F7ZT96"/>
<dbReference type="RefSeq" id="XP_022386025.1">
    <property type="nucleotide sequence ID" value="XM_022535039.1"/>
</dbReference>
<dbReference type="SMART" id="SM00355">
    <property type="entry name" value="ZnF_C2H2"/>
    <property type="match status" value="2"/>
</dbReference>
<dbReference type="AlphaFoldDB" id="A0A1F7ZT96"/>
<dbReference type="PROSITE" id="PS00028">
    <property type="entry name" value="ZINC_FINGER_C2H2_1"/>
    <property type="match status" value="1"/>
</dbReference>
<evidence type="ECO:0000256" key="2">
    <source>
        <dbReference type="SAM" id="MobiDB-lite"/>
    </source>
</evidence>
<name>A0A1F7ZT96_9EURO</name>
<proteinExistence type="predicted"/>
<dbReference type="Pfam" id="PF00096">
    <property type="entry name" value="zf-C2H2"/>
    <property type="match status" value="1"/>
</dbReference>
<keyword evidence="1" id="KW-0862">Zinc</keyword>
<dbReference type="GO" id="GO:0008270">
    <property type="term" value="F:zinc ion binding"/>
    <property type="evidence" value="ECO:0007669"/>
    <property type="project" value="UniProtKB-KW"/>
</dbReference>
<feature type="compositionally biased region" description="Low complexity" evidence="2">
    <location>
        <begin position="50"/>
        <end position="74"/>
    </location>
</feature>
<feature type="region of interest" description="Disordered" evidence="2">
    <location>
        <begin position="32"/>
        <end position="131"/>
    </location>
</feature>
<gene>
    <name evidence="4" type="ORF">ABOM_007910</name>
</gene>
<dbReference type="Proteomes" id="UP000179179">
    <property type="component" value="Unassembled WGS sequence"/>
</dbReference>
<reference evidence="4 5" key="1">
    <citation type="journal article" date="2016" name="Genome Biol. Evol.">
        <title>Draft genome sequence of an aflatoxigenic Aspergillus species, A. bombycis.</title>
        <authorList>
            <person name="Moore G.G."/>
            <person name="Mack B.M."/>
            <person name="Beltz S.B."/>
            <person name="Gilbert M.K."/>
        </authorList>
    </citation>
    <scope>NUCLEOTIDE SEQUENCE [LARGE SCALE GENOMIC DNA]</scope>
    <source>
        <strain evidence="5">NRRL 26010</strain>
    </source>
</reference>
<evidence type="ECO:0000313" key="4">
    <source>
        <dbReference type="EMBL" id="OGM42308.1"/>
    </source>
</evidence>
<feature type="compositionally biased region" description="Polar residues" evidence="2">
    <location>
        <begin position="120"/>
        <end position="131"/>
    </location>
</feature>
<dbReference type="OrthoDB" id="654211at2759"/>
<dbReference type="PROSITE" id="PS50157">
    <property type="entry name" value="ZINC_FINGER_C2H2_2"/>
    <property type="match status" value="1"/>
</dbReference>
<evidence type="ECO:0000259" key="3">
    <source>
        <dbReference type="PROSITE" id="PS50157"/>
    </source>
</evidence>
<protein>
    <recommendedName>
        <fullName evidence="3">C2H2-type domain-containing protein</fullName>
    </recommendedName>
</protein>